<dbReference type="Gene3D" id="4.10.60.10">
    <property type="entry name" value="Zinc finger, CCHC-type"/>
    <property type="match status" value="1"/>
</dbReference>
<dbReference type="OrthoDB" id="10057020at2759"/>
<evidence type="ECO:0000313" key="2">
    <source>
        <dbReference type="EMBL" id="CAB3994919.1"/>
    </source>
</evidence>
<feature type="region of interest" description="Disordered" evidence="1">
    <location>
        <begin position="1"/>
        <end position="107"/>
    </location>
</feature>
<feature type="region of interest" description="Disordered" evidence="1">
    <location>
        <begin position="291"/>
        <end position="311"/>
    </location>
</feature>
<organism evidence="2 3">
    <name type="scientific">Paramuricea clavata</name>
    <name type="common">Red gorgonian</name>
    <name type="synonym">Violescent sea-whip</name>
    <dbReference type="NCBI Taxonomy" id="317549"/>
    <lineage>
        <taxon>Eukaryota</taxon>
        <taxon>Metazoa</taxon>
        <taxon>Cnidaria</taxon>
        <taxon>Anthozoa</taxon>
        <taxon>Octocorallia</taxon>
        <taxon>Malacalcyonacea</taxon>
        <taxon>Plexauridae</taxon>
        <taxon>Paramuricea</taxon>
    </lineage>
</organism>
<feature type="compositionally biased region" description="Basic and acidic residues" evidence="1">
    <location>
        <begin position="58"/>
        <end position="75"/>
    </location>
</feature>
<dbReference type="PANTHER" id="PTHR47331">
    <property type="entry name" value="PHD-TYPE DOMAIN-CONTAINING PROTEIN"/>
    <property type="match status" value="1"/>
</dbReference>
<dbReference type="EMBL" id="CACRXK020002565">
    <property type="protein sequence ID" value="CAB3994919.1"/>
    <property type="molecule type" value="Genomic_DNA"/>
</dbReference>
<feature type="non-terminal residue" evidence="2">
    <location>
        <position position="423"/>
    </location>
</feature>
<feature type="compositionally biased region" description="Polar residues" evidence="1">
    <location>
        <begin position="38"/>
        <end position="54"/>
    </location>
</feature>
<accession>A0A6S7GXG1</accession>
<feature type="compositionally biased region" description="Acidic residues" evidence="1">
    <location>
        <begin position="13"/>
        <end position="23"/>
    </location>
</feature>
<evidence type="ECO:0000313" key="3">
    <source>
        <dbReference type="Proteomes" id="UP001152795"/>
    </source>
</evidence>
<feature type="compositionally biased region" description="Basic and acidic residues" evidence="1">
    <location>
        <begin position="1"/>
        <end position="12"/>
    </location>
</feature>
<feature type="compositionally biased region" description="Polar residues" evidence="1">
    <location>
        <begin position="87"/>
        <end position="107"/>
    </location>
</feature>
<dbReference type="Proteomes" id="UP001152795">
    <property type="component" value="Unassembled WGS sequence"/>
</dbReference>
<gene>
    <name evidence="2" type="ORF">PACLA_8A081793</name>
</gene>
<dbReference type="AlphaFoldDB" id="A0A6S7GXG1"/>
<protein>
    <submittedName>
        <fullName evidence="2">DUF1759 domain-containing, partial</fullName>
    </submittedName>
</protein>
<proteinExistence type="predicted"/>
<comment type="caution">
    <text evidence="2">The sequence shown here is derived from an EMBL/GenBank/DDBJ whole genome shotgun (WGS) entry which is preliminary data.</text>
</comment>
<keyword evidence="3" id="KW-1185">Reference proteome</keyword>
<evidence type="ECO:0000256" key="1">
    <source>
        <dbReference type="SAM" id="MobiDB-lite"/>
    </source>
</evidence>
<sequence>MEARLAKARLEEDMGIDSDDSDLGFDQGEQVQEGLANDPSQPNVFQPGINNENVPNDPHLHPEGHPNPDGQHERVVNGQAPLDSRAVTRQPQQQHSRSGSQPDTTQNVSPLFVEQQNHIVEGNICVPSHSEPTDASQVLGQQQDMFRMMATTIGSSIKEGYNKAKSVLREMFGQTHIVAASHIDRVTKGGTIKEFESEKLLQSARDMENCEMNLCKLGYQADINSRGNMSAVVLRLPRYLRSEWAKEAQNSRDQGKEPDFSQLTKFVVKRAKLANTEYGRLINTKPEIERERNKNPRFGGQSRRVSSFASTGSIKEQDSAYTIYSPGGRSSAKLKCYFCDKEGHTVERCFKFQGKSYDERKAFVSKQGLCNLCLSKGHFAKRSDIEVSLPHSPRHYSSWLFNQASITSVRSCRFSARRVIKLI</sequence>
<name>A0A6S7GXG1_PARCT</name>
<reference evidence="2" key="1">
    <citation type="submission" date="2020-04" db="EMBL/GenBank/DDBJ databases">
        <authorList>
            <person name="Alioto T."/>
            <person name="Alioto T."/>
            <person name="Gomez Garrido J."/>
        </authorList>
    </citation>
    <scope>NUCLEOTIDE SEQUENCE</scope>
    <source>
        <strain evidence="2">A484AB</strain>
    </source>
</reference>